<dbReference type="Proteomes" id="UP000291084">
    <property type="component" value="Chromosome 4"/>
</dbReference>
<name>A0A0S3RXS2_PHAAN</name>
<gene>
    <name evidence="1" type="primary">Vigan.04G282600</name>
    <name evidence="1" type="ORF">VIGAN_04282600</name>
</gene>
<sequence>MPCFSDLVLLKKIFPKQKHLSCSTTLLYYPWRLDEDAGGGATRPHPQCYCHLGSDEYVRIKKLMNQTNVAVDMGRRNSSWSSPVSSTPLHFCIIPIMS</sequence>
<evidence type="ECO:0000313" key="1">
    <source>
        <dbReference type="EMBL" id="BAT85297.1"/>
    </source>
</evidence>
<dbReference type="AlphaFoldDB" id="A0A0S3RXS2"/>
<reference evidence="1 2" key="1">
    <citation type="journal article" date="2015" name="Sci. Rep.">
        <title>The power of single molecule real-time sequencing technology in the de novo assembly of a eukaryotic genome.</title>
        <authorList>
            <person name="Sakai H."/>
            <person name="Naito K."/>
            <person name="Ogiso-Tanaka E."/>
            <person name="Takahashi Y."/>
            <person name="Iseki K."/>
            <person name="Muto C."/>
            <person name="Satou K."/>
            <person name="Teruya K."/>
            <person name="Shiroma A."/>
            <person name="Shimoji M."/>
            <person name="Hirano T."/>
            <person name="Itoh T."/>
            <person name="Kaga A."/>
            <person name="Tomooka N."/>
        </authorList>
    </citation>
    <scope>NUCLEOTIDE SEQUENCE [LARGE SCALE GENOMIC DNA]</scope>
    <source>
        <strain evidence="2">cv. Shumari</strain>
    </source>
</reference>
<keyword evidence="2" id="KW-1185">Reference proteome</keyword>
<protein>
    <submittedName>
        <fullName evidence="1">Uncharacterized protein</fullName>
    </submittedName>
</protein>
<proteinExistence type="predicted"/>
<feature type="non-terminal residue" evidence="1">
    <location>
        <position position="98"/>
    </location>
</feature>
<organism evidence="1 2">
    <name type="scientific">Vigna angularis var. angularis</name>
    <dbReference type="NCBI Taxonomy" id="157739"/>
    <lineage>
        <taxon>Eukaryota</taxon>
        <taxon>Viridiplantae</taxon>
        <taxon>Streptophyta</taxon>
        <taxon>Embryophyta</taxon>
        <taxon>Tracheophyta</taxon>
        <taxon>Spermatophyta</taxon>
        <taxon>Magnoliopsida</taxon>
        <taxon>eudicotyledons</taxon>
        <taxon>Gunneridae</taxon>
        <taxon>Pentapetalae</taxon>
        <taxon>rosids</taxon>
        <taxon>fabids</taxon>
        <taxon>Fabales</taxon>
        <taxon>Fabaceae</taxon>
        <taxon>Papilionoideae</taxon>
        <taxon>50 kb inversion clade</taxon>
        <taxon>NPAAA clade</taxon>
        <taxon>indigoferoid/millettioid clade</taxon>
        <taxon>Phaseoleae</taxon>
        <taxon>Vigna</taxon>
    </lineage>
</organism>
<accession>A0A0S3RXS2</accession>
<dbReference type="EMBL" id="AP015037">
    <property type="protein sequence ID" value="BAT85297.1"/>
    <property type="molecule type" value="Genomic_DNA"/>
</dbReference>
<evidence type="ECO:0000313" key="2">
    <source>
        <dbReference type="Proteomes" id="UP000291084"/>
    </source>
</evidence>